<feature type="domain" description="DUF4440" evidence="1">
    <location>
        <begin position="9"/>
        <end position="106"/>
    </location>
</feature>
<dbReference type="RefSeq" id="WP_062444685.1">
    <property type="nucleotide sequence ID" value="NZ_BMCJ01000001.1"/>
</dbReference>
<evidence type="ECO:0000259" key="1">
    <source>
        <dbReference type="Pfam" id="PF14534"/>
    </source>
</evidence>
<reference evidence="3" key="1">
    <citation type="journal article" date="2019" name="Int. J. Syst. Evol. Microbiol.">
        <title>The Global Catalogue of Microorganisms (GCM) 10K type strain sequencing project: providing services to taxonomists for standard genome sequencing and annotation.</title>
        <authorList>
            <consortium name="The Broad Institute Genomics Platform"/>
            <consortium name="The Broad Institute Genome Sequencing Center for Infectious Disease"/>
            <person name="Wu L."/>
            <person name="Ma J."/>
        </authorList>
    </citation>
    <scope>NUCLEOTIDE SEQUENCE [LARGE SCALE GENOMIC DNA]</scope>
    <source>
        <strain evidence="3">CCM 7282</strain>
    </source>
</reference>
<accession>A0ABQ1NJA5</accession>
<name>A0ABQ1NJA5_9BACI</name>
<dbReference type="Gene3D" id="3.10.450.50">
    <property type="match status" value="1"/>
</dbReference>
<protein>
    <recommendedName>
        <fullName evidence="1">DUF4440 domain-containing protein</fullName>
    </recommendedName>
</protein>
<comment type="caution">
    <text evidence="2">The sequence shown here is derived from an EMBL/GenBank/DDBJ whole genome shotgun (WGS) entry which is preliminary data.</text>
</comment>
<dbReference type="EMBL" id="BMCJ01000001">
    <property type="protein sequence ID" value="GGC75915.1"/>
    <property type="molecule type" value="Genomic_DNA"/>
</dbReference>
<dbReference type="InterPro" id="IPR032710">
    <property type="entry name" value="NTF2-like_dom_sf"/>
</dbReference>
<dbReference type="InterPro" id="IPR027843">
    <property type="entry name" value="DUF4440"/>
</dbReference>
<keyword evidence="3" id="KW-1185">Reference proteome</keyword>
<proteinExistence type="predicted"/>
<dbReference type="Proteomes" id="UP000619534">
    <property type="component" value="Unassembled WGS sequence"/>
</dbReference>
<evidence type="ECO:0000313" key="3">
    <source>
        <dbReference type="Proteomes" id="UP000619534"/>
    </source>
</evidence>
<dbReference type="Pfam" id="PF14534">
    <property type="entry name" value="DUF4440"/>
    <property type="match status" value="1"/>
</dbReference>
<sequence length="124" mass="14645">MSKNLREQIKKLEESHLNLDVRKSSEELDKILADDFFEIGSSGRMIYKEECITSGVDLDELELYDFEFHQLGPDVVLTTYFIHNKTKNRNTLRSSIWKHREGKWRLYFHQGTVTNRPITGPEKI</sequence>
<organism evidence="2 3">
    <name type="scientific">Thalassobacillus devorans</name>
    <dbReference type="NCBI Taxonomy" id="279813"/>
    <lineage>
        <taxon>Bacteria</taxon>
        <taxon>Bacillati</taxon>
        <taxon>Bacillota</taxon>
        <taxon>Bacilli</taxon>
        <taxon>Bacillales</taxon>
        <taxon>Bacillaceae</taxon>
        <taxon>Thalassobacillus</taxon>
    </lineage>
</organism>
<gene>
    <name evidence="2" type="ORF">GCM10007216_03090</name>
</gene>
<dbReference type="SUPFAM" id="SSF54427">
    <property type="entry name" value="NTF2-like"/>
    <property type="match status" value="1"/>
</dbReference>
<evidence type="ECO:0000313" key="2">
    <source>
        <dbReference type="EMBL" id="GGC75915.1"/>
    </source>
</evidence>